<feature type="compositionally biased region" description="Pro residues" evidence="3">
    <location>
        <begin position="1"/>
        <end position="29"/>
    </location>
</feature>
<dbReference type="STRING" id="2082308.A0A2K1QM84"/>
<evidence type="ECO:0000256" key="3">
    <source>
        <dbReference type="SAM" id="MobiDB-lite"/>
    </source>
</evidence>
<dbReference type="SUPFAM" id="SSF51445">
    <property type="entry name" value="(Trans)glycosidases"/>
    <property type="match status" value="1"/>
</dbReference>
<feature type="domain" description="Glycoside-hydrolase family GH114 TIM-barrel" evidence="4">
    <location>
        <begin position="41"/>
        <end position="279"/>
    </location>
</feature>
<dbReference type="InterPro" id="IPR004352">
    <property type="entry name" value="GH114_TIM-barrel"/>
</dbReference>
<reference evidence="5 6" key="1">
    <citation type="submission" date="2017-06" db="EMBL/GenBank/DDBJ databases">
        <title>Draft genome sequence of a variant of Elsinoe murrayae.</title>
        <authorList>
            <person name="Cheng Q."/>
        </authorList>
    </citation>
    <scope>NUCLEOTIDE SEQUENCE [LARGE SCALE GENOMIC DNA]</scope>
    <source>
        <strain evidence="5 6">CQ-2017a</strain>
    </source>
</reference>
<dbReference type="PANTHER" id="PTHR35273">
    <property type="entry name" value="ALPHA-1,4 POLYGALACTOSAMINIDASE, PUTATIVE (AFU_ORTHOLOGUE AFUA_3G07890)-RELATED"/>
    <property type="match status" value="1"/>
</dbReference>
<comment type="catalytic activity">
    <reaction evidence="1">
        <text>Hydrolysis of terminal, non-reducing alpha-D-galactose residues in alpha-D-galactosides, including galactose oligosaccharides, galactomannans and galactolipids.</text>
        <dbReference type="EC" id="3.2.1.22"/>
    </reaction>
</comment>
<feature type="region of interest" description="Disordered" evidence="3">
    <location>
        <begin position="1"/>
        <end position="32"/>
    </location>
</feature>
<comment type="caution">
    <text evidence="5">The sequence shown here is derived from an EMBL/GenBank/DDBJ whole genome shotgun (WGS) entry which is preliminary data.</text>
</comment>
<keyword evidence="6" id="KW-1185">Reference proteome</keyword>
<evidence type="ECO:0000259" key="4">
    <source>
        <dbReference type="Pfam" id="PF03537"/>
    </source>
</evidence>
<name>A0A2K1QM84_9PEZI</name>
<dbReference type="EMBL" id="NKHZ01000058">
    <property type="protein sequence ID" value="PNS16264.1"/>
    <property type="molecule type" value="Genomic_DNA"/>
</dbReference>
<dbReference type="InterPro" id="IPR017853">
    <property type="entry name" value="GH"/>
</dbReference>
<dbReference type="PANTHER" id="PTHR35273:SF2">
    <property type="entry name" value="ALPHA-GALACTOSIDASE"/>
    <property type="match status" value="1"/>
</dbReference>
<dbReference type="Pfam" id="PF03537">
    <property type="entry name" value="Glyco_hydro_114"/>
    <property type="match status" value="1"/>
</dbReference>
<proteinExistence type="predicted"/>
<dbReference type="EC" id="3.2.1.22" evidence="2"/>
<dbReference type="Gene3D" id="3.20.20.70">
    <property type="entry name" value="Aldolase class I"/>
    <property type="match status" value="1"/>
</dbReference>
<evidence type="ECO:0000313" key="5">
    <source>
        <dbReference type="EMBL" id="PNS16264.1"/>
    </source>
</evidence>
<evidence type="ECO:0000256" key="2">
    <source>
        <dbReference type="ARBA" id="ARBA00012755"/>
    </source>
</evidence>
<sequence>MSYAPPIPPRPQGWTPTPPSQTPLPPLPPRRQIWQPAPDTTWNYVLAHRVRLDHTISQADVWIIDLFDNTASDVAALHAQGRKVIAYFSAGTYENWRSDAGRFPKGDLGRKLDDWEGERWVRTGSAAVREIMLARLDLAAEKGFDGVDPDNVDGFDNKNGLGLGEGDAVDYVRFLAAEARRRGLATGLKNGGAIVERVVGDVQFCVQEQCAQYGDEEDYRAFVRSGKPVFHVEYPKGEDEDDPKCNDSREVDGKKVRKCMKAKGLGYSTIIKNIKLDQWVQYV</sequence>
<dbReference type="OrthoDB" id="2108802at2759"/>
<dbReference type="InterPro" id="IPR013785">
    <property type="entry name" value="Aldolase_TIM"/>
</dbReference>
<gene>
    <name evidence="5" type="ORF">CAC42_6371</name>
</gene>
<dbReference type="InParanoid" id="A0A2K1QM84"/>
<dbReference type="GO" id="GO:0004557">
    <property type="term" value="F:alpha-galactosidase activity"/>
    <property type="evidence" value="ECO:0007669"/>
    <property type="project" value="UniProtKB-EC"/>
</dbReference>
<organism evidence="5 6">
    <name type="scientific">Sphaceloma murrayae</name>
    <dbReference type="NCBI Taxonomy" id="2082308"/>
    <lineage>
        <taxon>Eukaryota</taxon>
        <taxon>Fungi</taxon>
        <taxon>Dikarya</taxon>
        <taxon>Ascomycota</taxon>
        <taxon>Pezizomycotina</taxon>
        <taxon>Dothideomycetes</taxon>
        <taxon>Dothideomycetidae</taxon>
        <taxon>Myriangiales</taxon>
        <taxon>Elsinoaceae</taxon>
        <taxon>Sphaceloma</taxon>
    </lineage>
</organism>
<protein>
    <recommendedName>
        <fullName evidence="2">alpha-galactosidase</fullName>
        <ecNumber evidence="2">3.2.1.22</ecNumber>
    </recommendedName>
</protein>
<evidence type="ECO:0000313" key="6">
    <source>
        <dbReference type="Proteomes" id="UP000243797"/>
    </source>
</evidence>
<dbReference type="Proteomes" id="UP000243797">
    <property type="component" value="Unassembled WGS sequence"/>
</dbReference>
<accession>A0A2K1QM84</accession>
<evidence type="ECO:0000256" key="1">
    <source>
        <dbReference type="ARBA" id="ARBA00001255"/>
    </source>
</evidence>
<dbReference type="AlphaFoldDB" id="A0A2K1QM84"/>